<dbReference type="AlphaFoldDB" id="A0A1R2C945"/>
<dbReference type="EMBL" id="MPUH01000234">
    <property type="protein sequence ID" value="OMJ85527.1"/>
    <property type="molecule type" value="Genomic_DNA"/>
</dbReference>
<comment type="similarity">
    <text evidence="3 13">Belongs to the pyruvate kinase family.</text>
</comment>
<keyword evidence="7" id="KW-0547">Nucleotide-binding</keyword>
<dbReference type="InterPro" id="IPR015806">
    <property type="entry name" value="Pyrv_Knase_insert_dom_sf"/>
</dbReference>
<feature type="domain" description="Pyruvate kinase C-terminal" evidence="15">
    <location>
        <begin position="285"/>
        <end position="397"/>
    </location>
</feature>
<evidence type="ECO:0000256" key="2">
    <source>
        <dbReference type="ARBA" id="ARBA00004997"/>
    </source>
</evidence>
<evidence type="ECO:0000259" key="15">
    <source>
        <dbReference type="Pfam" id="PF02887"/>
    </source>
</evidence>
<dbReference type="InterPro" id="IPR015813">
    <property type="entry name" value="Pyrv/PenolPyrv_kinase-like_dom"/>
</dbReference>
<gene>
    <name evidence="16" type="ORF">SteCoe_13143</name>
</gene>
<keyword evidence="11 13" id="KW-0324">Glycolysis</keyword>
<dbReference type="SUPFAM" id="SSF51621">
    <property type="entry name" value="Phosphoenolpyruvate/pyruvate domain"/>
    <property type="match status" value="1"/>
</dbReference>
<reference evidence="16 17" key="1">
    <citation type="submission" date="2016-11" db="EMBL/GenBank/DDBJ databases">
        <title>The macronuclear genome of Stentor coeruleus: a giant cell with tiny introns.</title>
        <authorList>
            <person name="Slabodnick M."/>
            <person name="Ruby J.G."/>
            <person name="Reiff S.B."/>
            <person name="Swart E.C."/>
            <person name="Gosai S."/>
            <person name="Prabakaran S."/>
            <person name="Witkowska E."/>
            <person name="Larue G.E."/>
            <person name="Fisher S."/>
            <person name="Freeman R.M."/>
            <person name="Gunawardena J."/>
            <person name="Chu W."/>
            <person name="Stover N.A."/>
            <person name="Gregory B.D."/>
            <person name="Nowacki M."/>
            <person name="Derisi J."/>
            <person name="Roy S.W."/>
            <person name="Marshall W.F."/>
            <person name="Sood P."/>
        </authorList>
    </citation>
    <scope>NUCLEOTIDE SEQUENCE [LARGE SCALE GENOMIC DNA]</scope>
    <source>
        <strain evidence="16">WM001</strain>
    </source>
</reference>
<evidence type="ECO:0000256" key="12">
    <source>
        <dbReference type="ARBA" id="ARBA00023317"/>
    </source>
</evidence>
<dbReference type="GO" id="GO:0016301">
    <property type="term" value="F:kinase activity"/>
    <property type="evidence" value="ECO:0007669"/>
    <property type="project" value="UniProtKB-KW"/>
</dbReference>
<sequence>MSRSFADIHIGNIHTDIDSSKSGNIMYMLNSTKDSNLGIKKQNTFNEDIHRPKRHSPKHHHHGAKIVICRVENDCTISMHKPVHITSADGHEVPTSDVTVSEDFKLIEWANENNVDFIVFKQVHNEEDLNFLMDLSSGNAKKILGLQNKTTVSQFDNFICETDGVVIGRGTLALETSLADVIKIQKNTTKKCNELGKPVIISTQLLENMVNHNKPTTPEVTDITNAVLDGVDALLLCGETAYSHDPVRAFKVCANICIEAEKYLDYQGECEHIKNILGSNITISENTCYSAVTTVLSNHAKTIVCLTESGKTAQIISRFMPPCPIVALTNSQVTERQMRIIRGVYPFYVTETQETELIDRIHNIVRNEGFAHEGDNIVVVGGLMFNFSVGSTCSLKILKVK</sequence>
<dbReference type="OrthoDB" id="108365at2759"/>
<dbReference type="InterPro" id="IPR036918">
    <property type="entry name" value="Pyrv_Knase_C_sf"/>
</dbReference>
<keyword evidence="17" id="KW-1185">Reference proteome</keyword>
<dbReference type="Gene3D" id="2.40.33.10">
    <property type="entry name" value="PK beta-barrel domain-like"/>
    <property type="match status" value="1"/>
</dbReference>
<dbReference type="GO" id="GO:0004743">
    <property type="term" value="F:pyruvate kinase activity"/>
    <property type="evidence" value="ECO:0007669"/>
    <property type="project" value="UniProtKB-EC"/>
</dbReference>
<comment type="catalytic activity">
    <reaction evidence="13">
        <text>pyruvate + ATP = phosphoenolpyruvate + ADP + H(+)</text>
        <dbReference type="Rhea" id="RHEA:18157"/>
        <dbReference type="ChEBI" id="CHEBI:15361"/>
        <dbReference type="ChEBI" id="CHEBI:15378"/>
        <dbReference type="ChEBI" id="CHEBI:30616"/>
        <dbReference type="ChEBI" id="CHEBI:58702"/>
        <dbReference type="ChEBI" id="CHEBI:456216"/>
        <dbReference type="EC" id="2.7.1.40"/>
    </reaction>
</comment>
<comment type="caution">
    <text evidence="16">The sequence shown here is derived from an EMBL/GenBank/DDBJ whole genome shotgun (WGS) entry which is preliminary data.</text>
</comment>
<comment type="pathway">
    <text evidence="2 13">Carbohydrate degradation; glycolysis; pyruvate from D-glyceraldehyde 3-phosphate: step 5/5.</text>
</comment>
<dbReference type="GO" id="GO:0005524">
    <property type="term" value="F:ATP binding"/>
    <property type="evidence" value="ECO:0007669"/>
    <property type="project" value="UniProtKB-KW"/>
</dbReference>
<proteinExistence type="inferred from homology"/>
<evidence type="ECO:0000313" key="16">
    <source>
        <dbReference type="EMBL" id="OMJ85527.1"/>
    </source>
</evidence>
<dbReference type="InterPro" id="IPR001697">
    <property type="entry name" value="Pyr_Knase"/>
</dbReference>
<keyword evidence="6" id="KW-0479">Metal-binding</keyword>
<dbReference type="Gene3D" id="3.20.20.60">
    <property type="entry name" value="Phosphoenolpyruvate-binding domains"/>
    <property type="match status" value="1"/>
</dbReference>
<evidence type="ECO:0000256" key="10">
    <source>
        <dbReference type="ARBA" id="ARBA00022842"/>
    </source>
</evidence>
<dbReference type="UniPathway" id="UPA00109">
    <property type="reaction ID" value="UER00188"/>
</dbReference>
<name>A0A1R2C945_9CILI</name>
<evidence type="ECO:0000259" key="14">
    <source>
        <dbReference type="Pfam" id="PF00224"/>
    </source>
</evidence>
<evidence type="ECO:0000256" key="7">
    <source>
        <dbReference type="ARBA" id="ARBA00022741"/>
    </source>
</evidence>
<evidence type="ECO:0000256" key="11">
    <source>
        <dbReference type="ARBA" id="ARBA00023152"/>
    </source>
</evidence>
<dbReference type="InterPro" id="IPR015793">
    <property type="entry name" value="Pyrv_Knase_brl"/>
</dbReference>
<dbReference type="GO" id="GO:0000287">
    <property type="term" value="F:magnesium ion binding"/>
    <property type="evidence" value="ECO:0007669"/>
    <property type="project" value="InterPro"/>
</dbReference>
<keyword evidence="5 13" id="KW-0808">Transferase</keyword>
<feature type="domain" description="Pyruvate kinase barrel" evidence="14">
    <location>
        <begin position="64"/>
        <end position="249"/>
    </location>
</feature>
<keyword evidence="8 13" id="KW-0418">Kinase</keyword>
<organism evidence="16 17">
    <name type="scientific">Stentor coeruleus</name>
    <dbReference type="NCBI Taxonomy" id="5963"/>
    <lineage>
        <taxon>Eukaryota</taxon>
        <taxon>Sar</taxon>
        <taxon>Alveolata</taxon>
        <taxon>Ciliophora</taxon>
        <taxon>Postciliodesmatophora</taxon>
        <taxon>Heterotrichea</taxon>
        <taxon>Heterotrichida</taxon>
        <taxon>Stentoridae</taxon>
        <taxon>Stentor</taxon>
    </lineage>
</organism>
<dbReference type="SUPFAM" id="SSF52935">
    <property type="entry name" value="PK C-terminal domain-like"/>
    <property type="match status" value="1"/>
</dbReference>
<protein>
    <recommendedName>
        <fullName evidence="4 13">Pyruvate kinase</fullName>
        <ecNumber evidence="4 13">2.7.1.40</ecNumber>
    </recommendedName>
</protein>
<evidence type="ECO:0000256" key="8">
    <source>
        <dbReference type="ARBA" id="ARBA00022777"/>
    </source>
</evidence>
<dbReference type="EC" id="2.7.1.40" evidence="4 13"/>
<evidence type="ECO:0000313" key="17">
    <source>
        <dbReference type="Proteomes" id="UP000187209"/>
    </source>
</evidence>
<keyword evidence="12" id="KW-0670">Pyruvate</keyword>
<evidence type="ECO:0000256" key="1">
    <source>
        <dbReference type="ARBA" id="ARBA00001958"/>
    </source>
</evidence>
<dbReference type="GO" id="GO:0030955">
    <property type="term" value="F:potassium ion binding"/>
    <property type="evidence" value="ECO:0007669"/>
    <property type="project" value="InterPro"/>
</dbReference>
<dbReference type="Pfam" id="PF00224">
    <property type="entry name" value="PK"/>
    <property type="match status" value="1"/>
</dbReference>
<dbReference type="InterPro" id="IPR040442">
    <property type="entry name" value="Pyrv_kinase-like_dom_sf"/>
</dbReference>
<evidence type="ECO:0000256" key="13">
    <source>
        <dbReference type="RuleBase" id="RU000504"/>
    </source>
</evidence>
<dbReference type="PRINTS" id="PR01050">
    <property type="entry name" value="PYRUVTKNASE"/>
</dbReference>
<evidence type="ECO:0000256" key="3">
    <source>
        <dbReference type="ARBA" id="ARBA00008663"/>
    </source>
</evidence>
<keyword evidence="9" id="KW-0067">ATP-binding</keyword>
<evidence type="ECO:0000256" key="5">
    <source>
        <dbReference type="ARBA" id="ARBA00022679"/>
    </source>
</evidence>
<dbReference type="Pfam" id="PF02887">
    <property type="entry name" value="PK_C"/>
    <property type="match status" value="1"/>
</dbReference>
<accession>A0A1R2C945</accession>
<evidence type="ECO:0000256" key="9">
    <source>
        <dbReference type="ARBA" id="ARBA00022840"/>
    </source>
</evidence>
<evidence type="ECO:0000256" key="6">
    <source>
        <dbReference type="ARBA" id="ARBA00022723"/>
    </source>
</evidence>
<keyword evidence="10 13" id="KW-0460">Magnesium</keyword>
<comment type="cofactor">
    <cofactor evidence="1">
        <name>K(+)</name>
        <dbReference type="ChEBI" id="CHEBI:29103"/>
    </cofactor>
</comment>
<dbReference type="PANTHER" id="PTHR11817">
    <property type="entry name" value="PYRUVATE KINASE"/>
    <property type="match status" value="1"/>
</dbReference>
<evidence type="ECO:0000256" key="4">
    <source>
        <dbReference type="ARBA" id="ARBA00012142"/>
    </source>
</evidence>
<dbReference type="Gene3D" id="3.40.1380.20">
    <property type="entry name" value="Pyruvate kinase, C-terminal domain"/>
    <property type="match status" value="1"/>
</dbReference>
<dbReference type="Proteomes" id="UP000187209">
    <property type="component" value="Unassembled WGS sequence"/>
</dbReference>
<dbReference type="InterPro" id="IPR015795">
    <property type="entry name" value="Pyrv_Knase_C"/>
</dbReference>